<evidence type="ECO:0000256" key="1">
    <source>
        <dbReference type="PROSITE-ProRule" id="PRU00781"/>
    </source>
</evidence>
<dbReference type="GO" id="GO:0052742">
    <property type="term" value="F:phosphatidylinositol kinase activity"/>
    <property type="evidence" value="ECO:0007669"/>
    <property type="project" value="InterPro"/>
</dbReference>
<dbReference type="InterPro" id="IPR002498">
    <property type="entry name" value="PInositol-4-P-4/5-kinase_core"/>
</dbReference>
<feature type="compositionally biased region" description="Polar residues" evidence="2">
    <location>
        <begin position="83"/>
        <end position="94"/>
    </location>
</feature>
<keyword evidence="1" id="KW-0547">Nucleotide-binding</keyword>
<keyword evidence="1" id="KW-0418">Kinase</keyword>
<dbReference type="InterPro" id="IPR027483">
    <property type="entry name" value="PInositol-4-P-4/5-kinase_C_sf"/>
</dbReference>
<organism evidence="4 5">
    <name type="scientific">Aphanomyces astaci</name>
    <name type="common">Crayfish plague agent</name>
    <dbReference type="NCBI Taxonomy" id="112090"/>
    <lineage>
        <taxon>Eukaryota</taxon>
        <taxon>Sar</taxon>
        <taxon>Stramenopiles</taxon>
        <taxon>Oomycota</taxon>
        <taxon>Saprolegniomycetes</taxon>
        <taxon>Saprolegniales</taxon>
        <taxon>Verrucalvaceae</taxon>
        <taxon>Aphanomyces</taxon>
    </lineage>
</organism>
<gene>
    <name evidence="4" type="ORF">AaE_016308</name>
</gene>
<dbReference type="GO" id="GO:0005524">
    <property type="term" value="F:ATP binding"/>
    <property type="evidence" value="ECO:0007669"/>
    <property type="project" value="UniProtKB-UniRule"/>
</dbReference>
<dbReference type="VEuPathDB" id="FungiDB:H257_03507"/>
<dbReference type="SUPFAM" id="SSF56104">
    <property type="entry name" value="SAICAR synthase-like"/>
    <property type="match status" value="1"/>
</dbReference>
<evidence type="ECO:0000313" key="4">
    <source>
        <dbReference type="EMBL" id="KAF0701815.1"/>
    </source>
</evidence>
<keyword evidence="1" id="KW-0808">Transferase</keyword>
<dbReference type="Gene3D" id="3.30.810.10">
    <property type="entry name" value="2-Layer Sandwich"/>
    <property type="match status" value="1"/>
</dbReference>
<evidence type="ECO:0000259" key="3">
    <source>
        <dbReference type="PROSITE" id="PS51455"/>
    </source>
</evidence>
<dbReference type="EMBL" id="VJMI01021403">
    <property type="protein sequence ID" value="KAF0701815.1"/>
    <property type="molecule type" value="Genomic_DNA"/>
</dbReference>
<dbReference type="PROSITE" id="PS51455">
    <property type="entry name" value="PIPK"/>
    <property type="match status" value="1"/>
</dbReference>
<sequence length="126" mass="13850">MLAFDDASLSIRGALIDYVHQFDFIKRVESGAKKMYQSPTVLPPIPYKVRFLEAMNCNFNSRHDQPRVDTPNEVGPPTPGKVQRSQSDIITTSSHETVANGIRPRSVSDAGSHAGPRTVSLVSIVE</sequence>
<feature type="domain" description="PIPK" evidence="3">
    <location>
        <begin position="1"/>
        <end position="59"/>
    </location>
</feature>
<accession>A0A6A4YWZ1</accession>
<protein>
    <recommendedName>
        <fullName evidence="3">PIPK domain-containing protein</fullName>
    </recommendedName>
</protein>
<evidence type="ECO:0000313" key="5">
    <source>
        <dbReference type="Proteomes" id="UP000469452"/>
    </source>
</evidence>
<dbReference type="GO" id="GO:0046488">
    <property type="term" value="P:phosphatidylinositol metabolic process"/>
    <property type="evidence" value="ECO:0007669"/>
    <property type="project" value="UniProtKB-UniRule"/>
</dbReference>
<keyword evidence="1" id="KW-0067">ATP-binding</keyword>
<reference evidence="4 5" key="1">
    <citation type="submission" date="2019-06" db="EMBL/GenBank/DDBJ databases">
        <title>Genomics analysis of Aphanomyces spp. identifies a new class of oomycete effector associated with host adaptation.</title>
        <authorList>
            <person name="Gaulin E."/>
        </authorList>
    </citation>
    <scope>NUCLEOTIDE SEQUENCE [LARGE SCALE GENOMIC DNA]</scope>
    <source>
        <strain evidence="4 5">E</strain>
    </source>
</reference>
<name>A0A6A4YWZ1_APHAT</name>
<feature type="region of interest" description="Disordered" evidence="2">
    <location>
        <begin position="60"/>
        <end position="94"/>
    </location>
</feature>
<evidence type="ECO:0000256" key="2">
    <source>
        <dbReference type="SAM" id="MobiDB-lite"/>
    </source>
</evidence>
<dbReference type="AlphaFoldDB" id="A0A6A4YWZ1"/>
<dbReference type="Proteomes" id="UP000469452">
    <property type="component" value="Unassembled WGS sequence"/>
</dbReference>
<comment type="caution">
    <text evidence="4">The sequence shown here is derived from an EMBL/GenBank/DDBJ whole genome shotgun (WGS) entry which is preliminary data.</text>
</comment>
<proteinExistence type="predicted"/>